<feature type="transmembrane region" description="Helical" evidence="2">
    <location>
        <begin position="322"/>
        <end position="341"/>
    </location>
</feature>
<dbReference type="InterPro" id="IPR029787">
    <property type="entry name" value="Nucleotide_cyclase"/>
</dbReference>
<proteinExistence type="predicted"/>
<feature type="transmembrane region" description="Helical" evidence="2">
    <location>
        <begin position="226"/>
        <end position="245"/>
    </location>
</feature>
<name>A0AAW7Z017_9ALTE</name>
<keyword evidence="2" id="KW-1133">Transmembrane helix</keyword>
<keyword evidence="2" id="KW-0472">Membrane</keyword>
<evidence type="ECO:0000313" key="5">
    <source>
        <dbReference type="EMBL" id="MDO6576311.1"/>
    </source>
</evidence>
<protein>
    <submittedName>
        <fullName evidence="5">Diguanylate cyclase</fullName>
        <ecNumber evidence="5">2.7.7.65</ecNumber>
    </submittedName>
</protein>
<comment type="caution">
    <text evidence="5">The sequence shown here is derived from an EMBL/GenBank/DDBJ whole genome shotgun (WGS) entry which is preliminary data.</text>
</comment>
<dbReference type="EC" id="2.7.7.65" evidence="5"/>
<dbReference type="Gene3D" id="3.30.70.270">
    <property type="match status" value="1"/>
</dbReference>
<feature type="region of interest" description="Disordered" evidence="1">
    <location>
        <begin position="78"/>
        <end position="117"/>
    </location>
</feature>
<dbReference type="InterPro" id="IPR043128">
    <property type="entry name" value="Rev_trsase/Diguanyl_cyclase"/>
</dbReference>
<feature type="transmembrane region" description="Helical" evidence="2">
    <location>
        <begin position="266"/>
        <end position="283"/>
    </location>
</feature>
<feature type="domain" description="GGDEF" evidence="4">
    <location>
        <begin position="416"/>
        <end position="547"/>
    </location>
</feature>
<evidence type="ECO:0000313" key="6">
    <source>
        <dbReference type="Proteomes" id="UP001170717"/>
    </source>
</evidence>
<dbReference type="Pfam" id="PF07695">
    <property type="entry name" value="7TMR-DISM_7TM"/>
    <property type="match status" value="1"/>
</dbReference>
<evidence type="ECO:0000256" key="3">
    <source>
        <dbReference type="SAM" id="SignalP"/>
    </source>
</evidence>
<dbReference type="SMART" id="SM00267">
    <property type="entry name" value="GGDEF"/>
    <property type="match status" value="1"/>
</dbReference>
<dbReference type="Pfam" id="PF00990">
    <property type="entry name" value="GGDEF"/>
    <property type="match status" value="1"/>
</dbReference>
<keyword evidence="5" id="KW-0808">Transferase</keyword>
<dbReference type="RefSeq" id="WP_167347511.1">
    <property type="nucleotide sequence ID" value="NZ_CP014322.1"/>
</dbReference>
<accession>A0AAW7Z017</accession>
<keyword evidence="5" id="KW-0548">Nucleotidyltransferase</keyword>
<dbReference type="PANTHER" id="PTHR46663">
    <property type="entry name" value="DIGUANYLATE CYCLASE DGCT-RELATED"/>
    <property type="match status" value="1"/>
</dbReference>
<evidence type="ECO:0000259" key="4">
    <source>
        <dbReference type="PROSITE" id="PS50887"/>
    </source>
</evidence>
<evidence type="ECO:0000256" key="2">
    <source>
        <dbReference type="SAM" id="Phobius"/>
    </source>
</evidence>
<feature type="transmembrane region" description="Helical" evidence="2">
    <location>
        <begin position="199"/>
        <end position="220"/>
    </location>
</feature>
<feature type="chain" id="PRO_5043600052" evidence="3">
    <location>
        <begin position="19"/>
        <end position="548"/>
    </location>
</feature>
<dbReference type="CDD" id="cd01949">
    <property type="entry name" value="GGDEF"/>
    <property type="match status" value="1"/>
</dbReference>
<dbReference type="GO" id="GO:0052621">
    <property type="term" value="F:diguanylate cyclase activity"/>
    <property type="evidence" value="ECO:0007669"/>
    <property type="project" value="UniProtKB-EC"/>
</dbReference>
<dbReference type="NCBIfam" id="TIGR00254">
    <property type="entry name" value="GGDEF"/>
    <property type="match status" value="1"/>
</dbReference>
<dbReference type="PANTHER" id="PTHR46663:SF2">
    <property type="entry name" value="GGDEF DOMAIN-CONTAINING PROTEIN"/>
    <property type="match status" value="1"/>
</dbReference>
<evidence type="ECO:0000256" key="1">
    <source>
        <dbReference type="SAM" id="MobiDB-lite"/>
    </source>
</evidence>
<dbReference type="EMBL" id="JAUOQI010000002">
    <property type="protein sequence ID" value="MDO6576311.1"/>
    <property type="molecule type" value="Genomic_DNA"/>
</dbReference>
<feature type="transmembrane region" description="Helical" evidence="2">
    <location>
        <begin position="295"/>
        <end position="315"/>
    </location>
</feature>
<gene>
    <name evidence="5" type="ORF">Q4527_02870</name>
</gene>
<dbReference type="Proteomes" id="UP001170717">
    <property type="component" value="Unassembled WGS sequence"/>
</dbReference>
<dbReference type="InterPro" id="IPR052163">
    <property type="entry name" value="DGC-Regulatory_Protein"/>
</dbReference>
<keyword evidence="2" id="KW-0812">Transmembrane</keyword>
<feature type="signal peptide" evidence="3">
    <location>
        <begin position="1"/>
        <end position="18"/>
    </location>
</feature>
<keyword evidence="3" id="KW-0732">Signal</keyword>
<dbReference type="InterPro" id="IPR011623">
    <property type="entry name" value="7TMR_DISM_rcpt_extracell_dom1"/>
</dbReference>
<dbReference type="AlphaFoldDB" id="A0AAW7Z017"/>
<organism evidence="5 6">
    <name type="scientific">Alteromonas stellipolaris</name>
    <dbReference type="NCBI Taxonomy" id="233316"/>
    <lineage>
        <taxon>Bacteria</taxon>
        <taxon>Pseudomonadati</taxon>
        <taxon>Pseudomonadota</taxon>
        <taxon>Gammaproteobacteria</taxon>
        <taxon>Alteromonadales</taxon>
        <taxon>Alteromonadaceae</taxon>
        <taxon>Alteromonas/Salinimonas group</taxon>
        <taxon>Alteromonas</taxon>
    </lineage>
</organism>
<dbReference type="PROSITE" id="PS50887">
    <property type="entry name" value="GGDEF"/>
    <property type="match status" value="1"/>
</dbReference>
<feature type="transmembrane region" description="Helical" evidence="2">
    <location>
        <begin position="347"/>
        <end position="369"/>
    </location>
</feature>
<dbReference type="SUPFAM" id="SSF55073">
    <property type="entry name" value="Nucleotide cyclase"/>
    <property type="match status" value="1"/>
</dbReference>
<dbReference type="GeneID" id="83257106"/>
<feature type="transmembrane region" description="Helical" evidence="2">
    <location>
        <begin position="168"/>
        <end position="187"/>
    </location>
</feature>
<reference evidence="5" key="1">
    <citation type="submission" date="2023-07" db="EMBL/GenBank/DDBJ databases">
        <title>Genome content predicts the carbon catabolic preferences of heterotrophic bacteria.</title>
        <authorList>
            <person name="Gralka M."/>
        </authorList>
    </citation>
    <scope>NUCLEOTIDE SEQUENCE</scope>
    <source>
        <strain evidence="5">F2M12</strain>
    </source>
</reference>
<feature type="compositionally biased region" description="Polar residues" evidence="1">
    <location>
        <begin position="80"/>
        <end position="98"/>
    </location>
</feature>
<sequence>MKFLIAALCILISESVFASCVITSPLKSKVGTPIPMVKGEQHLTLNCDLALPHIFHFPRNFVNKAVLYRLEADASKTDAYKTNSPTPNHSGTASFETASSEKESAGRNSLEAPTLTPPIELPSARQAYILPIGAASYILKVDAQFARALYPSLSTVPDFHAFNTIHTLTLSAFAGFCFALAIYVGVLGNSMRSFGFYSYSFYVASAAIFFLLQEGIFYALLPNIQFLNSVQLSVLFAGLTIFASLRFLDQLLDFKAMLKKWQRSTLHGLSLIILVLVSVQLVLSSDVSMMVNKVMSKLTLVIMAGILSAILYAAYHKVHCAKLVLLGVSTIMLAMLARFYLKDYSPFLQRYGLIIAVTIEALIFAFAAAQKVKKLDDDRMAAFKRAATDPLCHILNRDGWEGAAKILLDEFNHHGGFITLMFIDVDNFKRINDSFGHQSGDDVLRIISKILKGQCREQDVVGRLGGDEFVVLSYCHSCSQSKRLVKRIQHRFSDLVIQTLNAQIPVSASVGGLIIDMPCSDLEALLDQADTLMYEQKKAHQSAMTQPI</sequence>
<dbReference type="InterPro" id="IPR000160">
    <property type="entry name" value="GGDEF_dom"/>
</dbReference>